<sequence length="72" mass="7991">MTHTPNCHVLSPLATLSYSPHGFLLPWPYLVWQAEGRPCSQLVYRCPTLTKAPPDSPARNPPHTCAGKIVRI</sequence>
<organism evidence="1 2">
    <name type="scientific">Portunus trituberculatus</name>
    <name type="common">Swimming crab</name>
    <name type="synonym">Neptunus trituberculatus</name>
    <dbReference type="NCBI Taxonomy" id="210409"/>
    <lineage>
        <taxon>Eukaryota</taxon>
        <taxon>Metazoa</taxon>
        <taxon>Ecdysozoa</taxon>
        <taxon>Arthropoda</taxon>
        <taxon>Crustacea</taxon>
        <taxon>Multicrustacea</taxon>
        <taxon>Malacostraca</taxon>
        <taxon>Eumalacostraca</taxon>
        <taxon>Eucarida</taxon>
        <taxon>Decapoda</taxon>
        <taxon>Pleocyemata</taxon>
        <taxon>Brachyura</taxon>
        <taxon>Eubrachyura</taxon>
        <taxon>Portunoidea</taxon>
        <taxon>Portunidae</taxon>
        <taxon>Portuninae</taxon>
        <taxon>Portunus</taxon>
    </lineage>
</organism>
<dbReference type="Proteomes" id="UP000324222">
    <property type="component" value="Unassembled WGS sequence"/>
</dbReference>
<protein>
    <submittedName>
        <fullName evidence="1">Uncharacterized protein</fullName>
    </submittedName>
</protein>
<comment type="caution">
    <text evidence="1">The sequence shown here is derived from an EMBL/GenBank/DDBJ whole genome shotgun (WGS) entry which is preliminary data.</text>
</comment>
<accession>A0A5B7IT56</accession>
<dbReference type="AlphaFoldDB" id="A0A5B7IT56"/>
<dbReference type="EMBL" id="VSRR010075890">
    <property type="protein sequence ID" value="MPC87870.1"/>
    <property type="molecule type" value="Genomic_DNA"/>
</dbReference>
<proteinExistence type="predicted"/>
<gene>
    <name evidence="1" type="ORF">E2C01_082750</name>
</gene>
<name>A0A5B7IT56_PORTR</name>
<keyword evidence="2" id="KW-1185">Reference proteome</keyword>
<evidence type="ECO:0000313" key="1">
    <source>
        <dbReference type="EMBL" id="MPC87870.1"/>
    </source>
</evidence>
<evidence type="ECO:0000313" key="2">
    <source>
        <dbReference type="Proteomes" id="UP000324222"/>
    </source>
</evidence>
<reference evidence="1 2" key="1">
    <citation type="submission" date="2019-05" db="EMBL/GenBank/DDBJ databases">
        <title>Another draft genome of Portunus trituberculatus and its Hox gene families provides insights of decapod evolution.</title>
        <authorList>
            <person name="Jeong J.-H."/>
            <person name="Song I."/>
            <person name="Kim S."/>
            <person name="Choi T."/>
            <person name="Kim D."/>
            <person name="Ryu S."/>
            <person name="Kim W."/>
        </authorList>
    </citation>
    <scope>NUCLEOTIDE SEQUENCE [LARGE SCALE GENOMIC DNA]</scope>
    <source>
        <tissue evidence="1">Muscle</tissue>
    </source>
</reference>